<name>A0ABD3T610_SINWO</name>
<feature type="domain" description="Ig-like" evidence="1">
    <location>
        <begin position="289"/>
        <end position="395"/>
    </location>
</feature>
<keyword evidence="3" id="KW-1185">Reference proteome</keyword>
<dbReference type="EMBL" id="JBJQND010000019">
    <property type="protein sequence ID" value="KAL3832354.1"/>
    <property type="molecule type" value="Genomic_DNA"/>
</dbReference>
<protein>
    <recommendedName>
        <fullName evidence="1">Ig-like domain-containing protein</fullName>
    </recommendedName>
</protein>
<dbReference type="Proteomes" id="UP001634394">
    <property type="component" value="Unassembled WGS sequence"/>
</dbReference>
<gene>
    <name evidence="2" type="ORF">ACJMK2_024006</name>
</gene>
<dbReference type="PANTHER" id="PTHR46013">
    <property type="entry name" value="VASCULAR CELL ADHESION MOLECULE 1"/>
    <property type="match status" value="1"/>
</dbReference>
<dbReference type="SMART" id="SM00406">
    <property type="entry name" value="IGv"/>
    <property type="match status" value="1"/>
</dbReference>
<proteinExistence type="predicted"/>
<feature type="domain" description="Ig-like" evidence="1">
    <location>
        <begin position="397"/>
        <end position="512"/>
    </location>
</feature>
<comment type="caution">
    <text evidence="2">The sequence shown here is derived from an EMBL/GenBank/DDBJ whole genome shotgun (WGS) entry which is preliminary data.</text>
</comment>
<accession>A0ABD3T610</accession>
<organism evidence="2 3">
    <name type="scientific">Sinanodonta woodiana</name>
    <name type="common">Chinese pond mussel</name>
    <name type="synonym">Anodonta woodiana</name>
    <dbReference type="NCBI Taxonomy" id="1069815"/>
    <lineage>
        <taxon>Eukaryota</taxon>
        <taxon>Metazoa</taxon>
        <taxon>Spiralia</taxon>
        <taxon>Lophotrochozoa</taxon>
        <taxon>Mollusca</taxon>
        <taxon>Bivalvia</taxon>
        <taxon>Autobranchia</taxon>
        <taxon>Heteroconchia</taxon>
        <taxon>Palaeoheterodonta</taxon>
        <taxon>Unionida</taxon>
        <taxon>Unionoidea</taxon>
        <taxon>Unionidae</taxon>
        <taxon>Unioninae</taxon>
        <taxon>Sinanodonta</taxon>
    </lineage>
</organism>
<dbReference type="InterPro" id="IPR013106">
    <property type="entry name" value="Ig_V-set"/>
</dbReference>
<dbReference type="InterPro" id="IPR036179">
    <property type="entry name" value="Ig-like_dom_sf"/>
</dbReference>
<dbReference type="InterPro" id="IPR013783">
    <property type="entry name" value="Ig-like_fold"/>
</dbReference>
<reference evidence="2 3" key="1">
    <citation type="submission" date="2024-11" db="EMBL/GenBank/DDBJ databases">
        <title>Chromosome-level genome assembly of the freshwater bivalve Anodonta woodiana.</title>
        <authorList>
            <person name="Chen X."/>
        </authorList>
    </citation>
    <scope>NUCLEOTIDE SEQUENCE [LARGE SCALE GENOMIC DNA]</scope>
    <source>
        <strain evidence="2">MN2024</strain>
        <tissue evidence="2">Gills</tissue>
    </source>
</reference>
<dbReference type="InterPro" id="IPR003599">
    <property type="entry name" value="Ig_sub"/>
</dbReference>
<dbReference type="PANTHER" id="PTHR46013:SF7">
    <property type="entry name" value="IG-LIKE DOMAIN-CONTAINING PROTEIN"/>
    <property type="match status" value="1"/>
</dbReference>
<dbReference type="SUPFAM" id="SSF48726">
    <property type="entry name" value="Immunoglobulin"/>
    <property type="match status" value="2"/>
</dbReference>
<evidence type="ECO:0000313" key="3">
    <source>
        <dbReference type="Proteomes" id="UP001634394"/>
    </source>
</evidence>
<dbReference type="InterPro" id="IPR007110">
    <property type="entry name" value="Ig-like_dom"/>
</dbReference>
<dbReference type="Gene3D" id="2.60.40.10">
    <property type="entry name" value="Immunoglobulins"/>
    <property type="match status" value="2"/>
</dbReference>
<sequence>MHITRRHTIVAFGYSPTFRQTTIPLLTPEMTRLSVMCLLVLSVCLNTKALPRRLEVKLTEVSTSNKRSGFFHCSTNERQNFFLNNALTWSKIGKDGKEKLISVNWQLVEKALHSSYSIASTTDVSSTKTVFILTKDNLTTEDNGEYVCRILDSHKNSKAEERVTVLVFDNGLAISPYRVEGTTGQAVAINCMSNEINPDFYTNHVVYMSHIDKFGNIQRLSENDTLVDSAINGTLYDIIYKTDENGIRHYVLTVKGLSKYVEGVFICGIENKTGDTVAVTNISVKVDAPKLKISPMYNIQIPTDMNANFQCTCLPAYTEYCQNYTLSWSLIGRSDRSFQNISSGNQLLGDPQLYNITQAGSAINMSILAAVDDQTEGDFICSLKDDYGDELASTSVPVTISPITLGALATTNDYPTNVRLLCAVGGTAGSRRYMSFHTLIWSHRNHGVETTISRNEHLAKSMDPHKYSVSFDASSHYVILDISNLRPDDNGEYICRLDNSKTGNVIREKHVEITGKDTRRFKIAV</sequence>
<feature type="domain" description="Ig-like" evidence="1">
    <location>
        <begin position="51"/>
        <end position="164"/>
    </location>
</feature>
<dbReference type="AlphaFoldDB" id="A0ABD3T610"/>
<dbReference type="SMART" id="SM00409">
    <property type="entry name" value="IG"/>
    <property type="match status" value="4"/>
</dbReference>
<evidence type="ECO:0000313" key="2">
    <source>
        <dbReference type="EMBL" id="KAL3832354.1"/>
    </source>
</evidence>
<dbReference type="PROSITE" id="PS50835">
    <property type="entry name" value="IG_LIKE"/>
    <property type="match status" value="3"/>
</dbReference>
<evidence type="ECO:0000259" key="1">
    <source>
        <dbReference type="PROSITE" id="PS50835"/>
    </source>
</evidence>